<dbReference type="EMBL" id="JAVKPH010000002">
    <property type="protein sequence ID" value="MDR5651588.1"/>
    <property type="molecule type" value="Genomic_DNA"/>
</dbReference>
<reference evidence="1 2" key="1">
    <citation type="submission" date="2023-09" db="EMBL/GenBank/DDBJ databases">
        <title>Xinfangfangia sedmenti sp. nov., isolated the sedment.</title>
        <authorList>
            <person name="Xu L."/>
        </authorList>
    </citation>
    <scope>NUCLEOTIDE SEQUENCE [LARGE SCALE GENOMIC DNA]</scope>
    <source>
        <strain evidence="1 2">LG-4</strain>
    </source>
</reference>
<sequence length="196" mass="22199">MLVFWDQRLVFLATPKTGSTSIATALESLAALSIQRPPVLKHTNVQRFHRFVGPYLRAASGADFTTVALMREPLDWLGSWYRFRKREDVGDPKNATTGMSFDAFARAYCARPQPEFANVGAQSRFLAPEGRQPVDRIFRYDRIDQFVHFLEERLGCEILLPHVNVSPPAELGLAPETEAMLRKAMARDLELYESLA</sequence>
<gene>
    <name evidence="1" type="ORF">RGD00_03155</name>
</gene>
<dbReference type="InterPro" id="IPR027417">
    <property type="entry name" value="P-loop_NTPase"/>
</dbReference>
<evidence type="ECO:0000313" key="1">
    <source>
        <dbReference type="EMBL" id="MDR5651588.1"/>
    </source>
</evidence>
<accession>A0ABU1F401</accession>
<dbReference type="Gene3D" id="3.40.50.300">
    <property type="entry name" value="P-loop containing nucleotide triphosphate hydrolases"/>
    <property type="match status" value="1"/>
</dbReference>
<keyword evidence="2" id="KW-1185">Reference proteome</keyword>
<dbReference type="Proteomes" id="UP001247754">
    <property type="component" value="Unassembled WGS sequence"/>
</dbReference>
<dbReference type="RefSeq" id="WP_310455805.1">
    <property type="nucleotide sequence ID" value="NZ_JAVKPH010000002.1"/>
</dbReference>
<proteinExistence type="predicted"/>
<organism evidence="1 2">
    <name type="scientific">Ruixingdingia sedimenti</name>
    <dbReference type="NCBI Taxonomy" id="3073604"/>
    <lineage>
        <taxon>Bacteria</taxon>
        <taxon>Pseudomonadati</taxon>
        <taxon>Pseudomonadota</taxon>
        <taxon>Alphaproteobacteria</taxon>
        <taxon>Rhodobacterales</taxon>
        <taxon>Paracoccaceae</taxon>
        <taxon>Ruixingdingia</taxon>
    </lineage>
</organism>
<name>A0ABU1F401_9RHOB</name>
<evidence type="ECO:0000313" key="2">
    <source>
        <dbReference type="Proteomes" id="UP001247754"/>
    </source>
</evidence>
<protein>
    <submittedName>
        <fullName evidence="1">Sulfotransferase family 2 domain-containing protein</fullName>
    </submittedName>
</protein>
<comment type="caution">
    <text evidence="1">The sequence shown here is derived from an EMBL/GenBank/DDBJ whole genome shotgun (WGS) entry which is preliminary data.</text>
</comment>
<dbReference type="SUPFAM" id="SSF52540">
    <property type="entry name" value="P-loop containing nucleoside triphosphate hydrolases"/>
    <property type="match status" value="1"/>
</dbReference>